<gene>
    <name evidence="2" type="ORF">FEM54_07745</name>
</gene>
<proteinExistence type="predicted"/>
<evidence type="ECO:0000313" key="3">
    <source>
        <dbReference type="Proteomes" id="UP000304941"/>
    </source>
</evidence>
<keyword evidence="3" id="KW-1185">Reference proteome</keyword>
<reference evidence="2 3" key="1">
    <citation type="submission" date="2019-05" db="EMBL/GenBank/DDBJ databases">
        <title>Pseudomonas edaphica sp. nov., isolated from rhizospheric soil of Cistus ladanifer L. in Spain.</title>
        <authorList>
            <person name="Peix A."/>
        </authorList>
    </citation>
    <scope>NUCLEOTIDE SEQUENCE [LARGE SCALE GENOMIC DNA]</scope>
    <source>
        <strain evidence="2 3">RD25</strain>
    </source>
</reference>
<sequence length="80" mass="8783">MPSTLGQSAVKIHVSGARLIVRDSLIVPTLCVGMPPWTLCVRSWDAERPGMHSHAERGNDRYATTFRPNSADASCSHNHQ</sequence>
<name>A0ABY2U8B0_9PSED</name>
<feature type="region of interest" description="Disordered" evidence="1">
    <location>
        <begin position="49"/>
        <end position="80"/>
    </location>
</feature>
<protein>
    <submittedName>
        <fullName evidence="2">Uncharacterized protein</fullName>
    </submittedName>
</protein>
<organism evidence="2 3">
    <name type="scientific">Pseudomonas edaphica</name>
    <dbReference type="NCBI Taxonomy" id="2006980"/>
    <lineage>
        <taxon>Bacteria</taxon>
        <taxon>Pseudomonadati</taxon>
        <taxon>Pseudomonadota</taxon>
        <taxon>Gammaproteobacteria</taxon>
        <taxon>Pseudomonadales</taxon>
        <taxon>Pseudomonadaceae</taxon>
        <taxon>Pseudomonas</taxon>
    </lineage>
</organism>
<evidence type="ECO:0000256" key="1">
    <source>
        <dbReference type="SAM" id="MobiDB-lite"/>
    </source>
</evidence>
<accession>A0ABY2U8B0</accession>
<comment type="caution">
    <text evidence="2">The sequence shown here is derived from an EMBL/GenBank/DDBJ whole genome shotgun (WGS) entry which is preliminary data.</text>
</comment>
<evidence type="ECO:0000313" key="2">
    <source>
        <dbReference type="EMBL" id="TLG92595.1"/>
    </source>
</evidence>
<dbReference type="Proteomes" id="UP000304941">
    <property type="component" value="Unassembled WGS sequence"/>
</dbReference>
<feature type="compositionally biased region" description="Polar residues" evidence="1">
    <location>
        <begin position="66"/>
        <end position="80"/>
    </location>
</feature>
<dbReference type="EMBL" id="VBVZ01000079">
    <property type="protein sequence ID" value="TLG92595.1"/>
    <property type="molecule type" value="Genomic_DNA"/>
</dbReference>
<feature type="compositionally biased region" description="Basic and acidic residues" evidence="1">
    <location>
        <begin position="49"/>
        <end position="60"/>
    </location>
</feature>